<keyword evidence="1" id="KW-1133">Transmembrane helix</keyword>
<keyword evidence="1" id="KW-0472">Membrane</keyword>
<organism evidence="2 3">
    <name type="scientific">Quercus lobata</name>
    <name type="common">Valley oak</name>
    <dbReference type="NCBI Taxonomy" id="97700"/>
    <lineage>
        <taxon>Eukaryota</taxon>
        <taxon>Viridiplantae</taxon>
        <taxon>Streptophyta</taxon>
        <taxon>Embryophyta</taxon>
        <taxon>Tracheophyta</taxon>
        <taxon>Spermatophyta</taxon>
        <taxon>Magnoliopsida</taxon>
        <taxon>eudicotyledons</taxon>
        <taxon>Gunneridae</taxon>
        <taxon>Pentapetalae</taxon>
        <taxon>rosids</taxon>
        <taxon>fabids</taxon>
        <taxon>Fagales</taxon>
        <taxon>Fagaceae</taxon>
        <taxon>Quercus</taxon>
    </lineage>
</organism>
<sequence>MNISGKTRFGFYFNDKFLGPKLSPKIKRLMLRIDFLSKESKFLGIERAEDKNQGEGTEHKATIMSFVITSVKRGCGRMFFEASHFYTFILLPPLLLPLFFIHNSLNLMLLGMPRLNLQKSSIYGLVERSTSHIQDLLRLHKQILNVSTECEGSLSREVNVISETNTIISSSLEQTDFVLSQKFLFHPFPIREVEQVRQGIRCIYDILKDMEAVGDGDLDEREKVWMEWVSEICLPANYYIASFASKREQQIKSWAKLKAPAFLREDLVLRKKMKVIRSRIQFAYGRRWLYGMGASITDLRPSTGFDLESIWKDVRLMRALSEDVSMEDQCRRVMVWLKQIEDLALKK</sequence>
<dbReference type="InParanoid" id="A0A7N2MSX0"/>
<accession>A0A7N2MSX0</accession>
<dbReference type="AlphaFoldDB" id="A0A7N2MSX0"/>
<protein>
    <submittedName>
        <fullName evidence="2">Uncharacterized protein</fullName>
    </submittedName>
</protein>
<dbReference type="EMBL" id="LRBV02000010">
    <property type="status" value="NOT_ANNOTATED_CDS"/>
    <property type="molecule type" value="Genomic_DNA"/>
</dbReference>
<keyword evidence="3" id="KW-1185">Reference proteome</keyword>
<evidence type="ECO:0000313" key="3">
    <source>
        <dbReference type="Proteomes" id="UP000594261"/>
    </source>
</evidence>
<keyword evidence="1" id="KW-0812">Transmembrane</keyword>
<feature type="transmembrane region" description="Helical" evidence="1">
    <location>
        <begin position="85"/>
        <end position="110"/>
    </location>
</feature>
<dbReference type="EnsemblPlants" id="QL10p050683:mrna">
    <property type="protein sequence ID" value="QL10p050683:mrna"/>
    <property type="gene ID" value="QL10p050683"/>
</dbReference>
<reference evidence="2 3" key="1">
    <citation type="journal article" date="2016" name="G3 (Bethesda)">
        <title>First Draft Assembly and Annotation of the Genome of a California Endemic Oak Quercus lobata Nee (Fagaceae).</title>
        <authorList>
            <person name="Sork V.L."/>
            <person name="Fitz-Gibbon S.T."/>
            <person name="Puiu D."/>
            <person name="Crepeau M."/>
            <person name="Gugger P.F."/>
            <person name="Sherman R."/>
            <person name="Stevens K."/>
            <person name="Langley C.H."/>
            <person name="Pellegrini M."/>
            <person name="Salzberg S.L."/>
        </authorList>
    </citation>
    <scope>NUCLEOTIDE SEQUENCE [LARGE SCALE GENOMIC DNA]</scope>
    <source>
        <strain evidence="2 3">cv. SW786</strain>
    </source>
</reference>
<name>A0A7N2MSX0_QUELO</name>
<evidence type="ECO:0000256" key="1">
    <source>
        <dbReference type="SAM" id="Phobius"/>
    </source>
</evidence>
<reference evidence="2" key="2">
    <citation type="submission" date="2021-01" db="UniProtKB">
        <authorList>
            <consortium name="EnsemblPlants"/>
        </authorList>
    </citation>
    <scope>IDENTIFICATION</scope>
</reference>
<evidence type="ECO:0000313" key="2">
    <source>
        <dbReference type="EnsemblPlants" id="QL10p050683:mrna"/>
    </source>
</evidence>
<dbReference type="Gramene" id="QL10p050683:mrna">
    <property type="protein sequence ID" value="QL10p050683:mrna"/>
    <property type="gene ID" value="QL10p050683"/>
</dbReference>
<dbReference type="Proteomes" id="UP000594261">
    <property type="component" value="Chromosome 10"/>
</dbReference>
<proteinExistence type="predicted"/>